<sequence>MKALPSRLLTCSPCSAALHSRHPKNPSRQGLDSTRDHFQPPNLVYPIAISPSPLRQLSLDVGGRRLSSVITPNPLT</sequence>
<name>A0A319F1P2_9EURO</name>
<reference evidence="2 3" key="1">
    <citation type="submission" date="2018-02" db="EMBL/GenBank/DDBJ databases">
        <title>The genomes of Aspergillus section Nigri reveals drivers in fungal speciation.</title>
        <authorList>
            <consortium name="DOE Joint Genome Institute"/>
            <person name="Vesth T.C."/>
            <person name="Nybo J."/>
            <person name="Theobald S."/>
            <person name="Brandl J."/>
            <person name="Frisvad J.C."/>
            <person name="Nielsen K.F."/>
            <person name="Lyhne E.K."/>
            <person name="Kogle M.E."/>
            <person name="Kuo A."/>
            <person name="Riley R."/>
            <person name="Clum A."/>
            <person name="Nolan M."/>
            <person name="Lipzen A."/>
            <person name="Salamov A."/>
            <person name="Henrissat B."/>
            <person name="Wiebenga A."/>
            <person name="De vries R.P."/>
            <person name="Grigoriev I.V."/>
            <person name="Mortensen U.H."/>
            <person name="Andersen M.R."/>
            <person name="Baker S.E."/>
        </authorList>
    </citation>
    <scope>NUCLEOTIDE SEQUENCE [LARGE SCALE GENOMIC DNA]</scope>
    <source>
        <strain evidence="2 3">CBS 707.79</strain>
    </source>
</reference>
<protein>
    <submittedName>
        <fullName evidence="2">Uncharacterized protein</fullName>
    </submittedName>
</protein>
<dbReference type="VEuPathDB" id="FungiDB:BO71DRAFT_395179"/>
<feature type="region of interest" description="Disordered" evidence="1">
    <location>
        <begin position="16"/>
        <end position="38"/>
    </location>
</feature>
<keyword evidence="3" id="KW-1185">Reference proteome</keyword>
<proteinExistence type="predicted"/>
<dbReference type="EMBL" id="KZ825810">
    <property type="protein sequence ID" value="PYH98582.1"/>
    <property type="molecule type" value="Genomic_DNA"/>
</dbReference>
<dbReference type="Proteomes" id="UP000247810">
    <property type="component" value="Unassembled WGS sequence"/>
</dbReference>
<evidence type="ECO:0000313" key="2">
    <source>
        <dbReference type="EMBL" id="PYH98582.1"/>
    </source>
</evidence>
<evidence type="ECO:0000313" key="3">
    <source>
        <dbReference type="Proteomes" id="UP000247810"/>
    </source>
</evidence>
<dbReference type="AlphaFoldDB" id="A0A319F1P2"/>
<gene>
    <name evidence="2" type="ORF">BO71DRAFT_395179</name>
</gene>
<evidence type="ECO:0000256" key="1">
    <source>
        <dbReference type="SAM" id="MobiDB-lite"/>
    </source>
</evidence>
<organism evidence="2 3">
    <name type="scientific">Aspergillus ellipticus CBS 707.79</name>
    <dbReference type="NCBI Taxonomy" id="1448320"/>
    <lineage>
        <taxon>Eukaryota</taxon>
        <taxon>Fungi</taxon>
        <taxon>Dikarya</taxon>
        <taxon>Ascomycota</taxon>
        <taxon>Pezizomycotina</taxon>
        <taxon>Eurotiomycetes</taxon>
        <taxon>Eurotiomycetidae</taxon>
        <taxon>Eurotiales</taxon>
        <taxon>Aspergillaceae</taxon>
        <taxon>Aspergillus</taxon>
        <taxon>Aspergillus subgen. Circumdati</taxon>
    </lineage>
</organism>
<accession>A0A319F1P2</accession>